<evidence type="ECO:0000313" key="7">
    <source>
        <dbReference type="EMBL" id="QDV08152.1"/>
    </source>
</evidence>
<accession>A0A518EVM9</accession>
<feature type="transmembrane region" description="Helical" evidence="5">
    <location>
        <begin position="84"/>
        <end position="112"/>
    </location>
</feature>
<keyword evidence="4 5" id="KW-0472">Membrane</keyword>
<keyword evidence="2 5" id="KW-0812">Transmembrane</keyword>
<evidence type="ECO:0000256" key="3">
    <source>
        <dbReference type="ARBA" id="ARBA00022989"/>
    </source>
</evidence>
<organism evidence="7 8">
    <name type="scientific">Saltatorellus ferox</name>
    <dbReference type="NCBI Taxonomy" id="2528018"/>
    <lineage>
        <taxon>Bacteria</taxon>
        <taxon>Pseudomonadati</taxon>
        <taxon>Planctomycetota</taxon>
        <taxon>Planctomycetia</taxon>
        <taxon>Planctomycetia incertae sedis</taxon>
        <taxon>Saltatorellus</taxon>
    </lineage>
</organism>
<name>A0A518EVM9_9BACT</name>
<dbReference type="GO" id="GO:0016020">
    <property type="term" value="C:membrane"/>
    <property type="evidence" value="ECO:0007669"/>
    <property type="project" value="UniProtKB-SubCell"/>
</dbReference>
<feature type="transmembrane region" description="Helical" evidence="5">
    <location>
        <begin position="270"/>
        <end position="288"/>
    </location>
</feature>
<gene>
    <name evidence="7" type="ORF">Poly30_36880</name>
</gene>
<dbReference type="PROSITE" id="PS00216">
    <property type="entry name" value="SUGAR_TRANSPORT_1"/>
    <property type="match status" value="1"/>
</dbReference>
<feature type="transmembrane region" description="Helical" evidence="5">
    <location>
        <begin position="401"/>
        <end position="421"/>
    </location>
</feature>
<dbReference type="InterPro" id="IPR020846">
    <property type="entry name" value="MFS_dom"/>
</dbReference>
<keyword evidence="3 5" id="KW-1133">Transmembrane helix</keyword>
<dbReference type="PANTHER" id="PTHR23530">
    <property type="entry name" value="TRANSPORT PROTEIN-RELATED"/>
    <property type="match status" value="1"/>
</dbReference>
<protein>
    <submittedName>
        <fullName evidence="7">Major Facilitator Superfamily protein</fullName>
    </submittedName>
</protein>
<dbReference type="EMBL" id="CP036434">
    <property type="protein sequence ID" value="QDV08152.1"/>
    <property type="molecule type" value="Genomic_DNA"/>
</dbReference>
<dbReference type="InterPro" id="IPR036259">
    <property type="entry name" value="MFS_trans_sf"/>
</dbReference>
<feature type="transmembrane region" description="Helical" evidence="5">
    <location>
        <begin position="309"/>
        <end position="342"/>
    </location>
</feature>
<dbReference type="Gene3D" id="1.20.1250.20">
    <property type="entry name" value="MFS general substrate transporter like domains"/>
    <property type="match status" value="1"/>
</dbReference>
<reference evidence="7 8" key="1">
    <citation type="submission" date="2019-02" db="EMBL/GenBank/DDBJ databases">
        <title>Deep-cultivation of Planctomycetes and their phenomic and genomic characterization uncovers novel biology.</title>
        <authorList>
            <person name="Wiegand S."/>
            <person name="Jogler M."/>
            <person name="Boedeker C."/>
            <person name="Pinto D."/>
            <person name="Vollmers J."/>
            <person name="Rivas-Marin E."/>
            <person name="Kohn T."/>
            <person name="Peeters S.H."/>
            <person name="Heuer A."/>
            <person name="Rast P."/>
            <person name="Oberbeckmann S."/>
            <person name="Bunk B."/>
            <person name="Jeske O."/>
            <person name="Meyerdierks A."/>
            <person name="Storesund J.E."/>
            <person name="Kallscheuer N."/>
            <person name="Luecker S."/>
            <person name="Lage O.M."/>
            <person name="Pohl T."/>
            <person name="Merkel B.J."/>
            <person name="Hornburger P."/>
            <person name="Mueller R.-W."/>
            <person name="Bruemmer F."/>
            <person name="Labrenz M."/>
            <person name="Spormann A.M."/>
            <person name="Op den Camp H."/>
            <person name="Overmann J."/>
            <person name="Amann R."/>
            <person name="Jetten M.S.M."/>
            <person name="Mascher T."/>
            <person name="Medema M.H."/>
            <person name="Devos D.P."/>
            <person name="Kaster A.-K."/>
            <person name="Ovreas L."/>
            <person name="Rohde M."/>
            <person name="Galperin M.Y."/>
            <person name="Jogler C."/>
        </authorList>
    </citation>
    <scope>NUCLEOTIDE SEQUENCE [LARGE SCALE GENOMIC DNA]</scope>
    <source>
        <strain evidence="7 8">Poly30</strain>
    </source>
</reference>
<dbReference type="InterPro" id="IPR011701">
    <property type="entry name" value="MFS"/>
</dbReference>
<feature type="transmembrane region" description="Helical" evidence="5">
    <location>
        <begin position="173"/>
        <end position="191"/>
    </location>
</feature>
<dbReference type="SUPFAM" id="SSF103473">
    <property type="entry name" value="MFS general substrate transporter"/>
    <property type="match status" value="1"/>
</dbReference>
<evidence type="ECO:0000313" key="8">
    <source>
        <dbReference type="Proteomes" id="UP000320390"/>
    </source>
</evidence>
<evidence type="ECO:0000256" key="1">
    <source>
        <dbReference type="ARBA" id="ARBA00004141"/>
    </source>
</evidence>
<proteinExistence type="predicted"/>
<comment type="subcellular location">
    <subcellularLocation>
        <location evidence="1">Membrane</location>
        <topology evidence="1">Multi-pass membrane protein</topology>
    </subcellularLocation>
</comment>
<evidence type="ECO:0000256" key="2">
    <source>
        <dbReference type="ARBA" id="ARBA00022692"/>
    </source>
</evidence>
<evidence type="ECO:0000256" key="5">
    <source>
        <dbReference type="SAM" id="Phobius"/>
    </source>
</evidence>
<feature type="domain" description="Major facilitator superfamily (MFS) profile" evidence="6">
    <location>
        <begin position="1"/>
        <end position="423"/>
    </location>
</feature>
<dbReference type="CDD" id="cd06174">
    <property type="entry name" value="MFS"/>
    <property type="match status" value="1"/>
</dbReference>
<dbReference type="InterPro" id="IPR005829">
    <property type="entry name" value="Sugar_transporter_CS"/>
</dbReference>
<dbReference type="Pfam" id="PF07690">
    <property type="entry name" value="MFS_1"/>
    <property type="match status" value="1"/>
</dbReference>
<dbReference type="GO" id="GO:0022857">
    <property type="term" value="F:transmembrane transporter activity"/>
    <property type="evidence" value="ECO:0007669"/>
    <property type="project" value="InterPro"/>
</dbReference>
<dbReference type="AlphaFoldDB" id="A0A518EVM9"/>
<evidence type="ECO:0000259" key="6">
    <source>
        <dbReference type="PROSITE" id="PS50850"/>
    </source>
</evidence>
<keyword evidence="8" id="KW-1185">Reference proteome</keyword>
<dbReference type="PROSITE" id="PS50850">
    <property type="entry name" value="MFS"/>
    <property type="match status" value="1"/>
</dbReference>
<dbReference type="InterPro" id="IPR053160">
    <property type="entry name" value="MFS_DHA3_Transporter"/>
</dbReference>
<dbReference type="Proteomes" id="UP000320390">
    <property type="component" value="Chromosome"/>
</dbReference>
<dbReference type="PANTHER" id="PTHR23530:SF1">
    <property type="entry name" value="PERMEASE, MAJOR FACILITATOR SUPERFAMILY-RELATED"/>
    <property type="match status" value="1"/>
</dbReference>
<evidence type="ECO:0000256" key="4">
    <source>
        <dbReference type="ARBA" id="ARBA00023136"/>
    </source>
</evidence>
<sequence length="431" mass="46129">MAAMLRLLRSAGPPMLFRFSLYGFLKNLRFFDAFLVLALRERGLDFLAIGTLVAIREVTVLVLEVPSGALADALGRKRCMVASMVGYIASGLLLGLSSNVWLLGLAMVAYGFGDAFRSGTHKAMILAWLRQQGRLDERTRIYGYTRSWSQFGSAISALAGGGLLLAGTGYRSMFLASSFVATLNLINLATYPNELDGARPAKGQMIGGTYRQLMATIRSVVRQGSLRTLLISGVAVRSGYKVAKDYLQPVLQALALSVPLALDWEPEQRIGVIVGVVSAALFLLSSYASRQAHRYERHYGDPDRGARALILQHAVAFAVLGAALALGLVWPAIALFIVLAIGQNLWRPVQVGRLGLAGPEDQIATVLSIESQMAAFFAACMAPAVGWLVDLVADGRTPVPLTALAPVALLGLPLLVGLGRMRPPSPGRVTP</sequence>
<feature type="transmembrane region" description="Helical" evidence="5">
    <location>
        <begin position="148"/>
        <end position="166"/>
    </location>
</feature>